<keyword evidence="2" id="KW-0812">Transmembrane</keyword>
<evidence type="ECO:0000256" key="2">
    <source>
        <dbReference type="SAM" id="Phobius"/>
    </source>
</evidence>
<dbReference type="Proteomes" id="UP000275408">
    <property type="component" value="Unassembled WGS sequence"/>
</dbReference>
<gene>
    <name evidence="5" type="ORF">pdam_00012959</name>
</gene>
<keyword evidence="2" id="KW-0472">Membrane</keyword>
<dbReference type="OrthoDB" id="5988901at2759"/>
<organism evidence="5 6">
    <name type="scientific">Pocillopora damicornis</name>
    <name type="common">Cauliflower coral</name>
    <name type="synonym">Millepora damicornis</name>
    <dbReference type="NCBI Taxonomy" id="46731"/>
    <lineage>
        <taxon>Eukaryota</taxon>
        <taxon>Metazoa</taxon>
        <taxon>Cnidaria</taxon>
        <taxon>Anthozoa</taxon>
        <taxon>Hexacorallia</taxon>
        <taxon>Scleractinia</taxon>
        <taxon>Astrocoeniina</taxon>
        <taxon>Pocilloporidae</taxon>
        <taxon>Pocillopora</taxon>
    </lineage>
</organism>
<dbReference type="PROSITE" id="PS50835">
    <property type="entry name" value="IG_LIKE"/>
    <property type="match status" value="1"/>
</dbReference>
<feature type="signal peptide" evidence="3">
    <location>
        <begin position="1"/>
        <end position="21"/>
    </location>
</feature>
<evidence type="ECO:0000259" key="4">
    <source>
        <dbReference type="PROSITE" id="PS50835"/>
    </source>
</evidence>
<reference evidence="5 6" key="1">
    <citation type="journal article" date="2018" name="Sci. Rep.">
        <title>Comparative analysis of the Pocillopora damicornis genome highlights role of immune system in coral evolution.</title>
        <authorList>
            <person name="Cunning R."/>
            <person name="Bay R.A."/>
            <person name="Gillette P."/>
            <person name="Baker A.C."/>
            <person name="Traylor-Knowles N."/>
        </authorList>
    </citation>
    <scope>NUCLEOTIDE SEQUENCE [LARGE SCALE GENOMIC DNA]</scope>
    <source>
        <strain evidence="5">RSMAS</strain>
        <tissue evidence="5">Whole animal</tissue>
    </source>
</reference>
<evidence type="ECO:0000313" key="5">
    <source>
        <dbReference type="EMBL" id="RMX45548.1"/>
    </source>
</evidence>
<proteinExistence type="predicted"/>
<dbReference type="Gene3D" id="2.60.40.10">
    <property type="entry name" value="Immunoglobulins"/>
    <property type="match status" value="1"/>
</dbReference>
<keyword evidence="2" id="KW-1133">Transmembrane helix</keyword>
<dbReference type="AlphaFoldDB" id="A0A3M6TW88"/>
<name>A0A3M6TW88_POCDA</name>
<dbReference type="InterPro" id="IPR013783">
    <property type="entry name" value="Ig-like_fold"/>
</dbReference>
<feature type="region of interest" description="Disordered" evidence="1">
    <location>
        <begin position="317"/>
        <end position="340"/>
    </location>
</feature>
<keyword evidence="6" id="KW-1185">Reference proteome</keyword>
<evidence type="ECO:0000313" key="6">
    <source>
        <dbReference type="Proteomes" id="UP000275408"/>
    </source>
</evidence>
<feature type="domain" description="Ig-like" evidence="4">
    <location>
        <begin position="148"/>
        <end position="185"/>
    </location>
</feature>
<accession>A0A3M6TW88</accession>
<dbReference type="InterPro" id="IPR036179">
    <property type="entry name" value="Ig-like_dom_sf"/>
</dbReference>
<feature type="chain" id="PRO_5018055769" description="Ig-like domain-containing protein" evidence="3">
    <location>
        <begin position="22"/>
        <end position="340"/>
    </location>
</feature>
<sequence length="340" mass="37546">MLIALAIITAVLVNMSPTCSSCPSPAVTYAAETDNVTLCWQIPADIDIKRLTRFTVLALKRPVQLVMEKVASAGDSGKFFRTYDDYHDGLYSGRATMDADLSGRMVFFRITNYSTAMENVYCILYEMFVLNDVLMCHSHAIFLRTVVPVQIQNCTPNLTLTASQAQPVTLTCSVTGKPQPRVAWYSLPDMVLLKSSITSHSALVITKSAVEIRVKRGLRQYLFETVNHPNGKKRTRVLTVYGKYDEIPSTAANNATVAGMTSATLLTTKPTQGQPEKLSATNLRTGLIVVSAIFGLFLVGVVFLVLRYRRTQRNKSLGNKRVRRNDTEKSATPLTSCEAT</sequence>
<comment type="caution">
    <text evidence="5">The sequence shown here is derived from an EMBL/GenBank/DDBJ whole genome shotgun (WGS) entry which is preliminary data.</text>
</comment>
<keyword evidence="3" id="KW-0732">Signal</keyword>
<dbReference type="SUPFAM" id="SSF48726">
    <property type="entry name" value="Immunoglobulin"/>
    <property type="match status" value="1"/>
</dbReference>
<evidence type="ECO:0000256" key="3">
    <source>
        <dbReference type="SAM" id="SignalP"/>
    </source>
</evidence>
<evidence type="ECO:0000256" key="1">
    <source>
        <dbReference type="SAM" id="MobiDB-lite"/>
    </source>
</evidence>
<feature type="transmembrane region" description="Helical" evidence="2">
    <location>
        <begin position="286"/>
        <end position="306"/>
    </location>
</feature>
<dbReference type="InterPro" id="IPR007110">
    <property type="entry name" value="Ig-like_dom"/>
</dbReference>
<dbReference type="EMBL" id="RCHS01002816">
    <property type="protein sequence ID" value="RMX45548.1"/>
    <property type="molecule type" value="Genomic_DNA"/>
</dbReference>
<feature type="compositionally biased region" description="Polar residues" evidence="1">
    <location>
        <begin position="330"/>
        <end position="340"/>
    </location>
</feature>
<protein>
    <recommendedName>
        <fullName evidence="4">Ig-like domain-containing protein</fullName>
    </recommendedName>
</protein>